<dbReference type="EMBL" id="CP036279">
    <property type="protein sequence ID" value="QDU63678.1"/>
    <property type="molecule type" value="Genomic_DNA"/>
</dbReference>
<sequence>MTTYVSTRSRRPRGFTLVELLVVIAIIGILVALLLPAVQQAREAARRAQCQSNLKQMGVALHNYHDAHNCFPPGNIYTSTTSANSYAGWGVAMLPYLDQEALYNEYNHDLLNSHNRNELVLARSLSVMRCPTDASTIGHIDPAQGAYDPIAPGSYKGVAGRSTGGCGPFWDYPLHVDNGSAAPNVRGLLHVVGVGNSTTESLRSVTDGTSKTFAVAEYHTTTNERSKAFWGASVSFLGLGTAMPQSHLRGYPDHAECVVIDGTHCRCNRALGSLHNGGMHVLLCDGRASFIGTNIDSDLYMALATVAGAEGPGVAVP</sequence>
<dbReference type="AlphaFoldDB" id="A0A518B9L3"/>
<reference evidence="3 4" key="1">
    <citation type="submission" date="2019-02" db="EMBL/GenBank/DDBJ databases">
        <title>Deep-cultivation of Planctomycetes and their phenomic and genomic characterization uncovers novel biology.</title>
        <authorList>
            <person name="Wiegand S."/>
            <person name="Jogler M."/>
            <person name="Boedeker C."/>
            <person name="Pinto D."/>
            <person name="Vollmers J."/>
            <person name="Rivas-Marin E."/>
            <person name="Kohn T."/>
            <person name="Peeters S.H."/>
            <person name="Heuer A."/>
            <person name="Rast P."/>
            <person name="Oberbeckmann S."/>
            <person name="Bunk B."/>
            <person name="Jeske O."/>
            <person name="Meyerdierks A."/>
            <person name="Storesund J.E."/>
            <person name="Kallscheuer N."/>
            <person name="Luecker S."/>
            <person name="Lage O.M."/>
            <person name="Pohl T."/>
            <person name="Merkel B.J."/>
            <person name="Hornburger P."/>
            <person name="Mueller R.-W."/>
            <person name="Bruemmer F."/>
            <person name="Labrenz M."/>
            <person name="Spormann A.M."/>
            <person name="Op den Camp H."/>
            <person name="Overmann J."/>
            <person name="Amann R."/>
            <person name="Jetten M.S.M."/>
            <person name="Mascher T."/>
            <person name="Medema M.H."/>
            <person name="Devos D.P."/>
            <person name="Kaster A.-K."/>
            <person name="Ovreas L."/>
            <person name="Rohde M."/>
            <person name="Galperin M.Y."/>
            <person name="Jogler C."/>
        </authorList>
    </citation>
    <scope>NUCLEOTIDE SEQUENCE [LARGE SCALE GENOMIC DNA]</scope>
    <source>
        <strain evidence="3 4">Pan216</strain>
    </source>
</reference>
<proteinExistence type="predicted"/>
<evidence type="ECO:0000313" key="4">
    <source>
        <dbReference type="Proteomes" id="UP000317093"/>
    </source>
</evidence>
<gene>
    <name evidence="3" type="primary">pilE_5</name>
    <name evidence="3" type="ORF">Pan216_45590</name>
</gene>
<dbReference type="NCBIfam" id="TIGR02532">
    <property type="entry name" value="IV_pilin_GFxxxE"/>
    <property type="match status" value="1"/>
</dbReference>
<dbReference type="KEGG" id="knv:Pan216_45590"/>
<dbReference type="InterPro" id="IPR011453">
    <property type="entry name" value="DUF1559"/>
</dbReference>
<keyword evidence="4" id="KW-1185">Reference proteome</keyword>
<dbReference type="Pfam" id="PF07596">
    <property type="entry name" value="SBP_bac_10"/>
    <property type="match status" value="1"/>
</dbReference>
<dbReference type="InterPro" id="IPR012902">
    <property type="entry name" value="N_methyl_site"/>
</dbReference>
<organism evidence="3 4">
    <name type="scientific">Kolteria novifilia</name>
    <dbReference type="NCBI Taxonomy" id="2527975"/>
    <lineage>
        <taxon>Bacteria</taxon>
        <taxon>Pseudomonadati</taxon>
        <taxon>Planctomycetota</taxon>
        <taxon>Planctomycetia</taxon>
        <taxon>Kolteriales</taxon>
        <taxon>Kolteriaceae</taxon>
        <taxon>Kolteria</taxon>
    </lineage>
</organism>
<name>A0A518B9L3_9BACT</name>
<protein>
    <submittedName>
        <fullName evidence="3">Fimbrial protein</fullName>
    </submittedName>
</protein>
<dbReference type="Proteomes" id="UP000317093">
    <property type="component" value="Chromosome"/>
</dbReference>
<dbReference type="Gene3D" id="3.30.700.10">
    <property type="entry name" value="Glycoprotein, Type 4 Pilin"/>
    <property type="match status" value="1"/>
</dbReference>
<keyword evidence="1" id="KW-0472">Membrane</keyword>
<feature type="transmembrane region" description="Helical" evidence="1">
    <location>
        <begin position="20"/>
        <end position="38"/>
    </location>
</feature>
<evidence type="ECO:0000259" key="2">
    <source>
        <dbReference type="Pfam" id="PF07596"/>
    </source>
</evidence>
<dbReference type="SUPFAM" id="SSF54523">
    <property type="entry name" value="Pili subunits"/>
    <property type="match status" value="1"/>
</dbReference>
<accession>A0A518B9L3</accession>
<evidence type="ECO:0000256" key="1">
    <source>
        <dbReference type="SAM" id="Phobius"/>
    </source>
</evidence>
<dbReference type="InterPro" id="IPR045584">
    <property type="entry name" value="Pilin-like"/>
</dbReference>
<dbReference type="PANTHER" id="PTHR30093">
    <property type="entry name" value="GENERAL SECRETION PATHWAY PROTEIN G"/>
    <property type="match status" value="1"/>
</dbReference>
<keyword evidence="1" id="KW-1133">Transmembrane helix</keyword>
<dbReference type="PROSITE" id="PS00409">
    <property type="entry name" value="PROKAR_NTER_METHYL"/>
    <property type="match status" value="1"/>
</dbReference>
<dbReference type="Pfam" id="PF07963">
    <property type="entry name" value="N_methyl"/>
    <property type="match status" value="1"/>
</dbReference>
<dbReference type="RefSeq" id="WP_419192831.1">
    <property type="nucleotide sequence ID" value="NZ_CP036279.1"/>
</dbReference>
<evidence type="ECO:0000313" key="3">
    <source>
        <dbReference type="EMBL" id="QDU63678.1"/>
    </source>
</evidence>
<feature type="domain" description="DUF1559" evidence="2">
    <location>
        <begin position="39"/>
        <end position="297"/>
    </location>
</feature>
<dbReference type="InterPro" id="IPR027558">
    <property type="entry name" value="Pre_pil_HX9DG_C"/>
</dbReference>
<dbReference type="PANTHER" id="PTHR30093:SF2">
    <property type="entry name" value="TYPE II SECRETION SYSTEM PROTEIN H"/>
    <property type="match status" value="1"/>
</dbReference>
<keyword evidence="1" id="KW-0812">Transmembrane</keyword>
<dbReference type="NCBIfam" id="TIGR04294">
    <property type="entry name" value="pre_pil_HX9DG"/>
    <property type="match status" value="1"/>
</dbReference>